<evidence type="ECO:0000313" key="2">
    <source>
        <dbReference type="Proteomes" id="UP001153332"/>
    </source>
</evidence>
<sequence>MQVLAGLGIEADAFKSAQPSIGRWHQRSSSTCRGHCASAYSRSGHFVGRLLVSLGRLLTKRQASAASEMLESVTEDLTGAGGCDRSIDGGVVVRGGPTSAGSKWPAVPFREALEACLLRTRWCDGFKVCELRSKED</sequence>
<organism evidence="1 2">
    <name type="scientific">Lasiodiplodia mahajangana</name>
    <dbReference type="NCBI Taxonomy" id="1108764"/>
    <lineage>
        <taxon>Eukaryota</taxon>
        <taxon>Fungi</taxon>
        <taxon>Dikarya</taxon>
        <taxon>Ascomycota</taxon>
        <taxon>Pezizomycotina</taxon>
        <taxon>Dothideomycetes</taxon>
        <taxon>Dothideomycetes incertae sedis</taxon>
        <taxon>Botryosphaeriales</taxon>
        <taxon>Botryosphaeriaceae</taxon>
        <taxon>Lasiodiplodia</taxon>
    </lineage>
</organism>
<dbReference type="Proteomes" id="UP001153332">
    <property type="component" value="Unassembled WGS sequence"/>
</dbReference>
<gene>
    <name evidence="1" type="ORF">O1611_g4041</name>
</gene>
<evidence type="ECO:0000313" key="1">
    <source>
        <dbReference type="EMBL" id="KAJ8129589.1"/>
    </source>
</evidence>
<protein>
    <submittedName>
        <fullName evidence="1">Uncharacterized protein</fullName>
    </submittedName>
</protein>
<keyword evidence="2" id="KW-1185">Reference proteome</keyword>
<dbReference type="EMBL" id="JAPUUL010000718">
    <property type="protein sequence ID" value="KAJ8129589.1"/>
    <property type="molecule type" value="Genomic_DNA"/>
</dbReference>
<name>A0ACC2JQ06_9PEZI</name>
<comment type="caution">
    <text evidence="1">The sequence shown here is derived from an EMBL/GenBank/DDBJ whole genome shotgun (WGS) entry which is preliminary data.</text>
</comment>
<reference evidence="1" key="1">
    <citation type="submission" date="2022-12" db="EMBL/GenBank/DDBJ databases">
        <title>Genome Sequence of Lasiodiplodia mahajangana.</title>
        <authorList>
            <person name="Buettner E."/>
        </authorList>
    </citation>
    <scope>NUCLEOTIDE SEQUENCE</scope>
    <source>
        <strain evidence="1">VT137</strain>
    </source>
</reference>
<accession>A0ACC2JQ06</accession>
<proteinExistence type="predicted"/>